<reference evidence="9 10" key="1">
    <citation type="submission" date="2018-08" db="EMBL/GenBank/DDBJ databases">
        <title>A genome reference for cultivated species of the human gut microbiota.</title>
        <authorList>
            <person name="Zou Y."/>
            <person name="Xue W."/>
            <person name="Luo G."/>
        </authorList>
    </citation>
    <scope>NUCLEOTIDE SEQUENCE [LARGE SCALE GENOMIC DNA]</scope>
    <source>
        <strain evidence="9 10">AF25-30LB</strain>
    </source>
</reference>
<dbReference type="GeneID" id="43186642"/>
<evidence type="ECO:0000256" key="1">
    <source>
        <dbReference type="ARBA" id="ARBA00004442"/>
    </source>
</evidence>
<evidence type="ECO:0000313" key="10">
    <source>
        <dbReference type="Proteomes" id="UP000266497"/>
    </source>
</evidence>
<dbReference type="Gene3D" id="1.25.40.390">
    <property type="match status" value="2"/>
</dbReference>
<dbReference type="SUPFAM" id="SSF48452">
    <property type="entry name" value="TPR-like"/>
    <property type="match status" value="1"/>
</dbReference>
<protein>
    <submittedName>
        <fullName evidence="9">RagB/SusD family nutrient uptake outer membrane protein</fullName>
    </submittedName>
</protein>
<evidence type="ECO:0000259" key="7">
    <source>
        <dbReference type="Pfam" id="PF07980"/>
    </source>
</evidence>
<comment type="similarity">
    <text evidence="2">Belongs to the SusD family.</text>
</comment>
<organism evidence="9 10">
    <name type="scientific">Phocaeicola vulgatus</name>
    <name type="common">Bacteroides vulgatus</name>
    <dbReference type="NCBI Taxonomy" id="821"/>
    <lineage>
        <taxon>Bacteria</taxon>
        <taxon>Pseudomonadati</taxon>
        <taxon>Bacteroidota</taxon>
        <taxon>Bacteroidia</taxon>
        <taxon>Bacteroidales</taxon>
        <taxon>Bacteroidaceae</taxon>
        <taxon>Phocaeicola</taxon>
    </lineage>
</organism>
<dbReference type="InterPro" id="IPR012944">
    <property type="entry name" value="SusD_RagB_dom"/>
</dbReference>
<name>A0A395UTH0_PHOVU</name>
<comment type="caution">
    <text evidence="9">The sequence shown here is derived from an EMBL/GenBank/DDBJ whole genome shotgun (WGS) entry which is preliminary data.</text>
</comment>
<feature type="signal peptide" evidence="6">
    <location>
        <begin position="1"/>
        <end position="22"/>
    </location>
</feature>
<keyword evidence="3 6" id="KW-0732">Signal</keyword>
<keyword evidence="4" id="KW-0472">Membrane</keyword>
<evidence type="ECO:0000313" key="9">
    <source>
        <dbReference type="EMBL" id="RGR43683.1"/>
    </source>
</evidence>
<dbReference type="Pfam" id="PF14322">
    <property type="entry name" value="SusD-like_3"/>
    <property type="match status" value="1"/>
</dbReference>
<evidence type="ECO:0000259" key="8">
    <source>
        <dbReference type="Pfam" id="PF14322"/>
    </source>
</evidence>
<dbReference type="Proteomes" id="UP000266497">
    <property type="component" value="Unassembled WGS sequence"/>
</dbReference>
<dbReference type="PROSITE" id="PS51257">
    <property type="entry name" value="PROKAR_LIPOPROTEIN"/>
    <property type="match status" value="1"/>
</dbReference>
<dbReference type="InterPro" id="IPR033985">
    <property type="entry name" value="SusD-like_N"/>
</dbReference>
<feature type="chain" id="PRO_5017371911" evidence="6">
    <location>
        <begin position="23"/>
        <end position="678"/>
    </location>
</feature>
<evidence type="ECO:0000256" key="6">
    <source>
        <dbReference type="SAM" id="SignalP"/>
    </source>
</evidence>
<dbReference type="RefSeq" id="WP_007560968.1">
    <property type="nucleotide sequence ID" value="NZ_CP179925.1"/>
</dbReference>
<feature type="domain" description="SusD-like N-terminal" evidence="8">
    <location>
        <begin position="25"/>
        <end position="230"/>
    </location>
</feature>
<dbReference type="EMBL" id="QRUD01000001">
    <property type="protein sequence ID" value="RGR43683.1"/>
    <property type="molecule type" value="Genomic_DNA"/>
</dbReference>
<evidence type="ECO:0000256" key="2">
    <source>
        <dbReference type="ARBA" id="ARBA00006275"/>
    </source>
</evidence>
<accession>A0A395UTH0</accession>
<feature type="domain" description="RagB/SusD" evidence="7">
    <location>
        <begin position="270"/>
        <end position="677"/>
    </location>
</feature>
<evidence type="ECO:0000256" key="4">
    <source>
        <dbReference type="ARBA" id="ARBA00023136"/>
    </source>
</evidence>
<dbReference type="AlphaFoldDB" id="A0A395UTH0"/>
<dbReference type="InterPro" id="IPR011990">
    <property type="entry name" value="TPR-like_helical_dom_sf"/>
</dbReference>
<evidence type="ECO:0000256" key="3">
    <source>
        <dbReference type="ARBA" id="ARBA00022729"/>
    </source>
</evidence>
<evidence type="ECO:0000256" key="5">
    <source>
        <dbReference type="ARBA" id="ARBA00023237"/>
    </source>
</evidence>
<proteinExistence type="inferred from homology"/>
<sequence length="678" mass="78320">MNFRYKTIVFSLLMSGMTLVSCDDFLTQENIHQLTTQNFYKTIGDCEKGLAAVYNALKNTNIYHPLDENRRSDIAVEGNKDRKQFDNEAYKQTFNDSYGTVRGKWSALYTGVFRANQVLASIEKIRPNVTDEPQITKLAQIEAQAYSLRGLFYFYLNNSFNNGNVPYINEIAEVEEDYYKKVTPSDEIKKYYREDLQKALDLGLNDKWEKTDLGRITSWAVKAILGKSYLYDKEYNKAAEYFKDIIDNGGFALVDDIVDNFTAANEFNSESILEVSYSTQYNTEFGTWSESTLYNIWGMNVNGLGDAWLNTVPAFWLVEAFETEPVDRLDERNWIKMQSDNYGDPEHRDIIYDQLGTTFSSQVDRQGVVYNRTYVYTWDATAGKYVGVRERLVSTVGDNKVLYNKITGYDDIVPEFKWEDGQAYRLRSYSMRASASLAINGDESLIYYQSLPQQVSKFNRGSSAYFRKLSNWDTRKSETEFKPAMASGINYRLIRLADIYLMYAECLIKGGASDGNVQSAINAINKVRHRAGVVLIGKSEQGEFKRYTYDEKEYAASDVMNHLMYVERPLELCMEGHAIRVIDLRRWNITKERFDQLASDEYKYCMIQTKYLKPNPDDPNALVSAFNFGKQYRFYELPPEKRGNAFVDYFQASLNYGPQVAYWPIPNIEITSNPDINK</sequence>
<gene>
    <name evidence="9" type="ORF">DWY53_00120</name>
</gene>
<dbReference type="GO" id="GO:0009279">
    <property type="term" value="C:cell outer membrane"/>
    <property type="evidence" value="ECO:0007669"/>
    <property type="project" value="UniProtKB-SubCell"/>
</dbReference>
<keyword evidence="5" id="KW-0998">Cell outer membrane</keyword>
<comment type="subcellular location">
    <subcellularLocation>
        <location evidence="1">Cell outer membrane</location>
    </subcellularLocation>
</comment>
<dbReference type="Pfam" id="PF07980">
    <property type="entry name" value="SusD_RagB"/>
    <property type="match status" value="1"/>
</dbReference>